<dbReference type="InterPro" id="IPR023346">
    <property type="entry name" value="Lysozyme-like_dom_sf"/>
</dbReference>
<protein>
    <submittedName>
        <fullName evidence="5">Transglycosylase-like domain-containing protein</fullName>
    </submittedName>
</protein>
<comment type="caution">
    <text evidence="5">The sequence shown here is derived from an EMBL/GenBank/DDBJ whole genome shotgun (WGS) entry which is preliminary data.</text>
</comment>
<feature type="chain" id="PRO_5029507290" evidence="3">
    <location>
        <begin position="25"/>
        <end position="134"/>
    </location>
</feature>
<evidence type="ECO:0000256" key="1">
    <source>
        <dbReference type="ARBA" id="ARBA00010830"/>
    </source>
</evidence>
<dbReference type="Proteomes" id="UP000254134">
    <property type="component" value="Unassembled WGS sequence"/>
</dbReference>
<gene>
    <name evidence="5" type="ORF">Gocc_2879</name>
</gene>
<reference evidence="6" key="2">
    <citation type="journal article" date="2019" name="MicrobiologyOpen">
        <title>High-quality draft genome sequence of Gaiella occulta isolated from a 150 meter deep mineral water borehole and comparison with the genome sequences of other deep-branching lineages of the phylum Actinobacteria.</title>
        <authorList>
            <person name="Severino R."/>
            <person name="Froufe H.J.C."/>
            <person name="Barroso C."/>
            <person name="Albuquerque L."/>
            <person name="Lobo-da-Cunha A."/>
            <person name="da Costa M.S."/>
            <person name="Egas C."/>
        </authorList>
    </citation>
    <scope>NUCLEOTIDE SEQUENCE [LARGE SCALE GENOMIC DNA]</scope>
    <source>
        <strain evidence="6">F2-233</strain>
    </source>
</reference>
<dbReference type="SUPFAM" id="SSF53955">
    <property type="entry name" value="Lysozyme-like"/>
    <property type="match status" value="1"/>
</dbReference>
<keyword evidence="2" id="KW-0378">Hydrolase</keyword>
<reference evidence="5 6" key="1">
    <citation type="submission" date="2018-07" db="EMBL/GenBank/DDBJ databases">
        <title>High-quality-draft genome sequence of Gaiella occulta.</title>
        <authorList>
            <person name="Severino R."/>
            <person name="Froufe H.J.C."/>
            <person name="Rainey F.A."/>
            <person name="Barroso C."/>
            <person name="Albuquerque L."/>
            <person name="Lobo-Da-Cunha A."/>
            <person name="Da Costa M.S."/>
            <person name="Egas C."/>
        </authorList>
    </citation>
    <scope>NUCLEOTIDE SEQUENCE [LARGE SCALE GENOMIC DNA]</scope>
    <source>
        <strain evidence="5 6">F2-233</strain>
    </source>
</reference>
<organism evidence="5 6">
    <name type="scientific">Gaiella occulta</name>
    <dbReference type="NCBI Taxonomy" id="1002870"/>
    <lineage>
        <taxon>Bacteria</taxon>
        <taxon>Bacillati</taxon>
        <taxon>Actinomycetota</taxon>
        <taxon>Thermoleophilia</taxon>
        <taxon>Gaiellales</taxon>
        <taxon>Gaiellaceae</taxon>
        <taxon>Gaiella</taxon>
    </lineage>
</organism>
<dbReference type="Gene3D" id="1.10.530.10">
    <property type="match status" value="1"/>
</dbReference>
<evidence type="ECO:0000259" key="4">
    <source>
        <dbReference type="Pfam" id="PF06737"/>
    </source>
</evidence>
<sequence>MLTILAITTLFAILAIVPRALAQAAHTYRPTPMPKQWQPPGAWLRQAMCIHRHESVDWHRAGRDWQGRPSPYFGGMQFLVSTWRRAGGSGLPSDASPREQLYRAYRIWDMGAGRMGDGLGSWREWGTAGACGLR</sequence>
<evidence type="ECO:0000313" key="5">
    <source>
        <dbReference type="EMBL" id="RDI73279.1"/>
    </source>
</evidence>
<evidence type="ECO:0000256" key="3">
    <source>
        <dbReference type="SAM" id="SignalP"/>
    </source>
</evidence>
<name>A0A7M2YUI4_9ACTN</name>
<keyword evidence="6" id="KW-1185">Reference proteome</keyword>
<dbReference type="AlphaFoldDB" id="A0A7M2YUI4"/>
<proteinExistence type="inferred from homology"/>
<keyword evidence="3" id="KW-0732">Signal</keyword>
<evidence type="ECO:0000256" key="2">
    <source>
        <dbReference type="ARBA" id="ARBA00022801"/>
    </source>
</evidence>
<dbReference type="EMBL" id="QQZY01000010">
    <property type="protein sequence ID" value="RDI73279.1"/>
    <property type="molecule type" value="Genomic_DNA"/>
</dbReference>
<comment type="similarity">
    <text evidence="1">Belongs to the transglycosylase family. Rpf subfamily.</text>
</comment>
<accession>A0A7M2YUI4</accession>
<dbReference type="RefSeq" id="WP_220150653.1">
    <property type="nucleotide sequence ID" value="NZ_QQZY01000010.1"/>
</dbReference>
<dbReference type="Pfam" id="PF06737">
    <property type="entry name" value="Transglycosylas"/>
    <property type="match status" value="1"/>
</dbReference>
<dbReference type="InterPro" id="IPR010618">
    <property type="entry name" value="RPF"/>
</dbReference>
<evidence type="ECO:0000313" key="6">
    <source>
        <dbReference type="Proteomes" id="UP000254134"/>
    </source>
</evidence>
<feature type="signal peptide" evidence="3">
    <location>
        <begin position="1"/>
        <end position="24"/>
    </location>
</feature>
<feature type="domain" description="Resuscitation-promoting factor core lysozyme-like" evidence="4">
    <location>
        <begin position="64"/>
        <end position="110"/>
    </location>
</feature>
<dbReference type="GO" id="GO:0016787">
    <property type="term" value="F:hydrolase activity"/>
    <property type="evidence" value="ECO:0007669"/>
    <property type="project" value="UniProtKB-KW"/>
</dbReference>